<dbReference type="InterPro" id="IPR036280">
    <property type="entry name" value="Multihaem_cyt_sf"/>
</dbReference>
<dbReference type="OrthoDB" id="9814800at2"/>
<accession>A0A0B5FLP2</accession>
<feature type="chain" id="PRO_5002102941" description="Cytochrome c7-like domain-containing protein" evidence="1">
    <location>
        <begin position="28"/>
        <end position="129"/>
    </location>
</feature>
<protein>
    <recommendedName>
        <fullName evidence="2">Cytochrome c7-like domain-containing protein</fullName>
    </recommendedName>
</protein>
<dbReference type="SUPFAM" id="SSF48695">
    <property type="entry name" value="Multiheme cytochromes"/>
    <property type="match status" value="1"/>
</dbReference>
<evidence type="ECO:0000256" key="1">
    <source>
        <dbReference type="SAM" id="SignalP"/>
    </source>
</evidence>
<evidence type="ECO:0000313" key="4">
    <source>
        <dbReference type="Proteomes" id="UP000035036"/>
    </source>
</evidence>
<dbReference type="KEGG" id="gsb:GSUB_01670"/>
<proteinExistence type="predicted"/>
<keyword evidence="1" id="KW-0732">Signal</keyword>
<dbReference type="STRING" id="483547.GSUB_01670"/>
<dbReference type="Gene3D" id="1.10.780.10">
    <property type="entry name" value="Hydroxylamine Oxidoreductase, Chain A, domain 1"/>
    <property type="match status" value="1"/>
</dbReference>
<dbReference type="InterPro" id="IPR029467">
    <property type="entry name" value="Cyt_c7-like"/>
</dbReference>
<dbReference type="HOGENOM" id="CLU_159899_0_0_7"/>
<organism evidence="3 4">
    <name type="scientific">Geoalkalibacter subterraneus</name>
    <dbReference type="NCBI Taxonomy" id="483547"/>
    <lineage>
        <taxon>Bacteria</taxon>
        <taxon>Pseudomonadati</taxon>
        <taxon>Thermodesulfobacteriota</taxon>
        <taxon>Desulfuromonadia</taxon>
        <taxon>Desulfuromonadales</taxon>
        <taxon>Geoalkalibacteraceae</taxon>
        <taxon>Geoalkalibacter</taxon>
    </lineage>
</organism>
<evidence type="ECO:0000259" key="2">
    <source>
        <dbReference type="Pfam" id="PF14522"/>
    </source>
</evidence>
<evidence type="ECO:0000313" key="3">
    <source>
        <dbReference type="EMBL" id="AJF05544.1"/>
    </source>
</evidence>
<dbReference type="AlphaFoldDB" id="A0A0B5FLP2"/>
<feature type="domain" description="Cytochrome c7-like" evidence="2">
    <location>
        <begin position="42"/>
        <end position="96"/>
    </location>
</feature>
<feature type="signal peptide" evidence="1">
    <location>
        <begin position="1"/>
        <end position="27"/>
    </location>
</feature>
<reference evidence="3 4" key="1">
    <citation type="journal article" date="2015" name="Genome Announc.">
        <title>Genomes of Geoalkalibacter ferrihydriticus Z-0531T and Geoalkalibacter subterraneus Red1T, Two Haloalkaliphilic Metal-Reducing Deltaproteobacteria.</title>
        <authorList>
            <person name="Badalamenti J.P."/>
            <person name="Krajmalnik-Brown R."/>
            <person name="Torres C.I."/>
            <person name="Bond D.R."/>
        </authorList>
    </citation>
    <scope>NUCLEOTIDE SEQUENCE [LARGE SCALE GENOMIC DNA]</scope>
    <source>
        <strain evidence="3 4">Red1</strain>
    </source>
</reference>
<dbReference type="RefSeq" id="WP_040198914.1">
    <property type="nucleotide sequence ID" value="NZ_CP010311.1"/>
</dbReference>
<dbReference type="Proteomes" id="UP000035036">
    <property type="component" value="Chromosome"/>
</dbReference>
<name>A0A0B5FLP2_9BACT</name>
<gene>
    <name evidence="3" type="ORF">GSUB_01670</name>
</gene>
<dbReference type="Pfam" id="PF14522">
    <property type="entry name" value="Cytochrome_C7"/>
    <property type="match status" value="1"/>
</dbReference>
<sequence length="129" mass="13928">MGLRKRFIGLLAVLLCLVVTVAVTANAAEHEKEGAAHPVPMGSQDCLECHLDATPDISQQWQQSAHGYSMIKCQICHGDADNFAGIPTNENCRSCHPAQYTNNTAESGIACATCHPAHSFTVHKGHQYQ</sequence>
<keyword evidence="4" id="KW-1185">Reference proteome</keyword>
<dbReference type="EMBL" id="CP010311">
    <property type="protein sequence ID" value="AJF05544.1"/>
    <property type="molecule type" value="Genomic_DNA"/>
</dbReference>